<feature type="transmembrane region" description="Helical" evidence="2">
    <location>
        <begin position="83"/>
        <end position="102"/>
    </location>
</feature>
<comment type="caution">
    <text evidence="4">The sequence shown here is derived from an EMBL/GenBank/DDBJ whole genome shotgun (WGS) entry which is preliminary data.</text>
</comment>
<keyword evidence="1 2" id="KW-1133">Transmembrane helix</keyword>
<feature type="transmembrane region" description="Helical" evidence="2">
    <location>
        <begin position="58"/>
        <end position="77"/>
    </location>
</feature>
<reference evidence="4 5" key="1">
    <citation type="submission" date="2018-08" db="EMBL/GenBank/DDBJ databases">
        <title>The metabolism and importance of syntrophic acetate oxidation coupled to methane or sulfide production in haloalkaline environments.</title>
        <authorList>
            <person name="Timmers P.H.A."/>
            <person name="Vavourakis C.D."/>
            <person name="Sorokin D.Y."/>
            <person name="Sinninghe Damste J.S."/>
            <person name="Muyzer G."/>
            <person name="Stams A.J.M."/>
            <person name="Plugge C.M."/>
        </authorList>
    </citation>
    <scope>NUCLEOTIDE SEQUENCE [LARGE SCALE GENOMIC DNA]</scope>
    <source>
        <strain evidence="4">MSAO_Bac1</strain>
    </source>
</reference>
<accession>A0A424YGS8</accession>
<proteinExistence type="predicted"/>
<keyword evidence="1 2" id="KW-0812">Transmembrane</keyword>
<dbReference type="GO" id="GO:0016020">
    <property type="term" value="C:membrane"/>
    <property type="evidence" value="ECO:0007669"/>
    <property type="project" value="UniProtKB-UniRule"/>
</dbReference>
<feature type="transmembrane region" description="Helical" evidence="2">
    <location>
        <begin position="6"/>
        <end position="28"/>
    </location>
</feature>
<gene>
    <name evidence="4" type="ORF">D5R97_02910</name>
</gene>
<dbReference type="PROSITE" id="PS51846">
    <property type="entry name" value="CNNM"/>
    <property type="match status" value="1"/>
</dbReference>
<evidence type="ECO:0000259" key="3">
    <source>
        <dbReference type="PROSITE" id="PS51846"/>
    </source>
</evidence>
<keyword evidence="1 2" id="KW-0472">Membrane</keyword>
<dbReference type="InterPro" id="IPR045095">
    <property type="entry name" value="ACDP"/>
</dbReference>
<evidence type="ECO:0000256" key="2">
    <source>
        <dbReference type="SAM" id="Phobius"/>
    </source>
</evidence>
<dbReference type="Proteomes" id="UP000285138">
    <property type="component" value="Unassembled WGS sequence"/>
</dbReference>
<feature type="domain" description="CNNM transmembrane" evidence="3">
    <location>
        <begin position="1"/>
        <end position="176"/>
    </location>
</feature>
<organism evidence="4 5">
    <name type="scientific">Candidatus Syntrophonatronum acetioxidans</name>
    <dbReference type="NCBI Taxonomy" id="1795816"/>
    <lineage>
        <taxon>Bacteria</taxon>
        <taxon>Bacillati</taxon>
        <taxon>Bacillota</taxon>
        <taxon>Clostridia</taxon>
        <taxon>Eubacteriales</taxon>
        <taxon>Syntrophomonadaceae</taxon>
        <taxon>Candidatus Syntrophonatronum</taxon>
    </lineage>
</organism>
<dbReference type="InterPro" id="IPR002550">
    <property type="entry name" value="CNNM"/>
</dbReference>
<dbReference type="AlphaFoldDB" id="A0A424YGS8"/>
<dbReference type="PANTHER" id="PTHR12064:SF94">
    <property type="entry name" value="UNEXTENDED PROTEIN"/>
    <property type="match status" value="1"/>
</dbReference>
<evidence type="ECO:0000313" key="4">
    <source>
        <dbReference type="EMBL" id="RQD77209.1"/>
    </source>
</evidence>
<dbReference type="PANTHER" id="PTHR12064">
    <property type="entry name" value="METAL TRANSPORTER CNNM"/>
    <property type="match status" value="1"/>
</dbReference>
<dbReference type="Pfam" id="PF01595">
    <property type="entry name" value="CNNM"/>
    <property type="match status" value="1"/>
</dbReference>
<dbReference type="EMBL" id="QZAA01000077">
    <property type="protein sequence ID" value="RQD77209.1"/>
    <property type="molecule type" value="Genomic_DNA"/>
</dbReference>
<sequence length="359" mass="40348">MNDLLIWVGIGFCITQSATLSGLNLAVFSLSRLRLEAAAESGDVDATKVLNLRREANFTLVTILWGNVAINVLLTLLADSVMVGIAAFFFSTVVITFVGEIIPQAFFSRYALPVAARLSPLLRFYQIILWPVARPVGKLLDVIIGHEVIPWFQEEELSDVLRQHARKATTEISRLEAIGAINFLALDDLYVKEEGEIIDSRSIINLPIKEGYPLFPEFERDIEDPFIQKVASSGKKWVIFTDGEGDPRFVVDSHFFLRKVLFGREEFNPKELCHRPLVVRDPNLPLGQVLSKLTVRPEKPGDDVVDQDLIILWSPVERRIITGSDILGRLLRGITRSVSFPGTIKYPVPGKRDREDNKD</sequence>
<dbReference type="GO" id="GO:0010960">
    <property type="term" value="P:magnesium ion homeostasis"/>
    <property type="evidence" value="ECO:0007669"/>
    <property type="project" value="InterPro"/>
</dbReference>
<evidence type="ECO:0000313" key="5">
    <source>
        <dbReference type="Proteomes" id="UP000285138"/>
    </source>
</evidence>
<evidence type="ECO:0000256" key="1">
    <source>
        <dbReference type="PROSITE-ProRule" id="PRU01193"/>
    </source>
</evidence>
<protein>
    <submittedName>
        <fullName evidence="4">DUF21 domain-containing protein</fullName>
    </submittedName>
</protein>
<name>A0A424YGS8_9FIRM</name>